<dbReference type="GeneTree" id="ENSGT00940000165409"/>
<keyword evidence="4" id="KW-1015">Disulfide bond</keyword>
<feature type="region of interest" description="Disordered" evidence="7">
    <location>
        <begin position="147"/>
        <end position="212"/>
    </location>
</feature>
<dbReference type="FunFam" id="2.10.25.10:FF:000005">
    <property type="entry name" value="Fibrillin 2"/>
    <property type="match status" value="1"/>
</dbReference>
<evidence type="ECO:0000256" key="7">
    <source>
        <dbReference type="SAM" id="MobiDB-lite"/>
    </source>
</evidence>
<dbReference type="OMA" id="DARCRCS"/>
<dbReference type="AlphaFoldDB" id="A0A8C4QZT6"/>
<evidence type="ECO:0000313" key="11">
    <source>
        <dbReference type="Proteomes" id="UP000694388"/>
    </source>
</evidence>
<feature type="domain" description="EGF-like" evidence="9">
    <location>
        <begin position="42"/>
        <end position="84"/>
    </location>
</feature>
<dbReference type="InterPro" id="IPR001881">
    <property type="entry name" value="EGF-like_Ca-bd_dom"/>
</dbReference>
<dbReference type="InterPro" id="IPR049883">
    <property type="entry name" value="NOTCH1_EGF-like"/>
</dbReference>
<feature type="domain" description="SEA" evidence="8">
    <location>
        <begin position="277"/>
        <end position="394"/>
    </location>
</feature>
<evidence type="ECO:0000256" key="6">
    <source>
        <dbReference type="PROSITE-ProRule" id="PRU00076"/>
    </source>
</evidence>
<sequence>MDVDECKGNNDCHSNATCSNTDGGHNCTCKGGFTGNGLVCVDVDECEKGINDCDPNTTLCVNGIGNYLCECRTGYEINAAGKCEDIDECKLGTSNCRGKNEICTNTIGLYQCDCENGNDRINSSCVETTVSVATSATPGTSATSGFVVPTSADTTPSSGSSTTHLFPTTSTPTDITTTVSKPTTDTTPSSGSSTTHLFPTTSTPTDITTTVSKPTTGNCNVQKCQENCTLMNSCQNGGTCSCDSTCTITCNCGSAYKGSRCELGADTFSPEASKDRVKKKVNLKMTATNEIYVQEMKNESSTKYKEFVKKFKSMIIPSLKSVSPYFSKLVILKLTNGSVKVDSEAQYDYSLNKTLITYYEASLVTDILKAINQSVSNGSLEFKPLTVDSVTSNETLTSEELLGLYTCNSSMEGYVTTWVGDTLQCSSPCSNSDVCSNHGNCTHHIDGASCNCESGYKRENLTCEYIIEDTTPSSGSSSTHLFPSTSIPTDITTTVSKTTGSCDRQKCQKECTEKIPCQNGGTCSCDAFCSITCKCTSAYKGSKCEHGENIFLAQLLQGKVGF</sequence>
<reference evidence="10" key="1">
    <citation type="submission" date="2025-08" db="UniProtKB">
        <authorList>
            <consortium name="Ensembl"/>
        </authorList>
    </citation>
    <scope>IDENTIFICATION</scope>
</reference>
<feature type="domain" description="EGF-like" evidence="9">
    <location>
        <begin position="2"/>
        <end position="41"/>
    </location>
</feature>
<keyword evidence="2" id="KW-0732">Signal</keyword>
<dbReference type="InterPro" id="IPR000742">
    <property type="entry name" value="EGF"/>
</dbReference>
<evidence type="ECO:0000256" key="5">
    <source>
        <dbReference type="ARBA" id="ARBA00023180"/>
    </source>
</evidence>
<keyword evidence="11" id="KW-1185">Reference proteome</keyword>
<dbReference type="PANTHER" id="PTHR24034">
    <property type="entry name" value="EGF-LIKE DOMAIN-CONTAINING PROTEIN"/>
    <property type="match status" value="1"/>
</dbReference>
<dbReference type="InterPro" id="IPR036364">
    <property type="entry name" value="SEA_dom_sf"/>
</dbReference>
<dbReference type="SMART" id="SM00179">
    <property type="entry name" value="EGF_CA"/>
    <property type="match status" value="4"/>
</dbReference>
<evidence type="ECO:0000256" key="2">
    <source>
        <dbReference type="ARBA" id="ARBA00022729"/>
    </source>
</evidence>
<evidence type="ECO:0000313" key="10">
    <source>
        <dbReference type="Ensembl" id="ENSEBUP00000023043.1"/>
    </source>
</evidence>
<dbReference type="GO" id="GO:0071944">
    <property type="term" value="C:cell periphery"/>
    <property type="evidence" value="ECO:0007669"/>
    <property type="project" value="UniProtKB-ARBA"/>
</dbReference>
<dbReference type="SUPFAM" id="SSF82671">
    <property type="entry name" value="SEA domain"/>
    <property type="match status" value="1"/>
</dbReference>
<dbReference type="InterPro" id="IPR024731">
    <property type="entry name" value="NELL2-like_EGF"/>
</dbReference>
<dbReference type="Proteomes" id="UP000694388">
    <property type="component" value="Unplaced"/>
</dbReference>
<evidence type="ECO:0000256" key="1">
    <source>
        <dbReference type="ARBA" id="ARBA00022536"/>
    </source>
</evidence>
<dbReference type="PROSITE" id="PS01187">
    <property type="entry name" value="EGF_CA"/>
    <property type="match status" value="1"/>
</dbReference>
<dbReference type="InterPro" id="IPR000082">
    <property type="entry name" value="SEA_dom"/>
</dbReference>
<dbReference type="PROSITE" id="PS00022">
    <property type="entry name" value="EGF_1"/>
    <property type="match status" value="1"/>
</dbReference>
<proteinExistence type="predicted"/>
<dbReference type="PROSITE" id="PS00010">
    <property type="entry name" value="ASX_HYDROXYL"/>
    <property type="match status" value="2"/>
</dbReference>
<dbReference type="Gene3D" id="2.10.25.10">
    <property type="entry name" value="Laminin"/>
    <property type="match status" value="3"/>
</dbReference>
<accession>A0A8C4QZT6</accession>
<dbReference type="Ensembl" id="ENSEBUT00000023619.1">
    <property type="protein sequence ID" value="ENSEBUP00000023043.1"/>
    <property type="gene ID" value="ENSEBUG00000014197.1"/>
</dbReference>
<name>A0A8C4QZT6_EPTBU</name>
<dbReference type="InterPro" id="IPR009030">
    <property type="entry name" value="Growth_fac_rcpt_cys_sf"/>
</dbReference>
<dbReference type="PROSITE" id="PS50024">
    <property type="entry name" value="SEA"/>
    <property type="match status" value="1"/>
</dbReference>
<evidence type="ECO:0000256" key="4">
    <source>
        <dbReference type="ARBA" id="ARBA00023157"/>
    </source>
</evidence>
<feature type="compositionally biased region" description="Low complexity" evidence="7">
    <location>
        <begin position="160"/>
        <end position="212"/>
    </location>
</feature>
<organism evidence="10 11">
    <name type="scientific">Eptatretus burgeri</name>
    <name type="common">Inshore hagfish</name>
    <dbReference type="NCBI Taxonomy" id="7764"/>
    <lineage>
        <taxon>Eukaryota</taxon>
        <taxon>Metazoa</taxon>
        <taxon>Chordata</taxon>
        <taxon>Craniata</taxon>
        <taxon>Vertebrata</taxon>
        <taxon>Cyclostomata</taxon>
        <taxon>Myxini</taxon>
        <taxon>Myxiniformes</taxon>
        <taxon>Myxinidae</taxon>
        <taxon>Eptatretinae</taxon>
        <taxon>Eptatretus</taxon>
    </lineage>
</organism>
<keyword evidence="3" id="KW-0677">Repeat</keyword>
<dbReference type="Pfam" id="PF01390">
    <property type="entry name" value="SEA"/>
    <property type="match status" value="1"/>
</dbReference>
<keyword evidence="5" id="KW-0325">Glycoprotein</keyword>
<dbReference type="Pfam" id="PF07645">
    <property type="entry name" value="EGF_CA"/>
    <property type="match status" value="2"/>
</dbReference>
<dbReference type="CDD" id="cd00054">
    <property type="entry name" value="EGF_CA"/>
    <property type="match status" value="1"/>
</dbReference>
<keyword evidence="1 6" id="KW-0245">EGF-like domain</keyword>
<evidence type="ECO:0000259" key="9">
    <source>
        <dbReference type="PROSITE" id="PS50026"/>
    </source>
</evidence>
<protein>
    <submittedName>
        <fullName evidence="10">Uncharacterized protein</fullName>
    </submittedName>
</protein>
<dbReference type="PANTHER" id="PTHR24034:SF204">
    <property type="entry name" value="ADHESION G PROTEIN-COUPLED RECEPTOR E1"/>
    <property type="match status" value="1"/>
</dbReference>
<dbReference type="SMART" id="SM00181">
    <property type="entry name" value="EGF"/>
    <property type="match status" value="6"/>
</dbReference>
<dbReference type="Pfam" id="PF12947">
    <property type="entry name" value="EGF_3"/>
    <property type="match status" value="1"/>
</dbReference>
<evidence type="ECO:0000259" key="8">
    <source>
        <dbReference type="PROSITE" id="PS50024"/>
    </source>
</evidence>
<dbReference type="InterPro" id="IPR000152">
    <property type="entry name" value="EGF-type_Asp/Asn_hydroxyl_site"/>
</dbReference>
<dbReference type="PROSITE" id="PS01186">
    <property type="entry name" value="EGF_2"/>
    <property type="match status" value="3"/>
</dbReference>
<dbReference type="FunFam" id="2.10.25.10:FF:000038">
    <property type="entry name" value="Fibrillin 2"/>
    <property type="match status" value="1"/>
</dbReference>
<dbReference type="InterPro" id="IPR050751">
    <property type="entry name" value="ECM_structural_protein"/>
</dbReference>
<dbReference type="Gene3D" id="3.30.70.960">
    <property type="entry name" value="SEA domain"/>
    <property type="match status" value="1"/>
</dbReference>
<reference evidence="10" key="2">
    <citation type="submission" date="2025-09" db="UniProtKB">
        <authorList>
            <consortium name="Ensembl"/>
        </authorList>
    </citation>
    <scope>IDENTIFICATION</scope>
</reference>
<evidence type="ECO:0000256" key="3">
    <source>
        <dbReference type="ARBA" id="ARBA00022737"/>
    </source>
</evidence>
<dbReference type="PROSITE" id="PS50026">
    <property type="entry name" value="EGF_3"/>
    <property type="match status" value="3"/>
</dbReference>
<feature type="domain" description="EGF-like" evidence="9">
    <location>
        <begin position="426"/>
        <end position="464"/>
    </location>
</feature>
<dbReference type="SUPFAM" id="SSF57184">
    <property type="entry name" value="Growth factor receptor domain"/>
    <property type="match status" value="1"/>
</dbReference>
<comment type="caution">
    <text evidence="6">Lacks conserved residue(s) required for the propagation of feature annotation.</text>
</comment>
<dbReference type="GO" id="GO:0005509">
    <property type="term" value="F:calcium ion binding"/>
    <property type="evidence" value="ECO:0007669"/>
    <property type="project" value="InterPro"/>
</dbReference>
<dbReference type="InterPro" id="IPR018097">
    <property type="entry name" value="EGF_Ca-bd_CS"/>
</dbReference>